<protein>
    <submittedName>
        <fullName evidence="6">(Uracil-5)-methyltransferase</fullName>
    </submittedName>
</protein>
<proteinExistence type="inferred from homology"/>
<feature type="active site" description="Nucleophile" evidence="4">
    <location>
        <position position="354"/>
    </location>
</feature>
<dbReference type="SUPFAM" id="SSF53335">
    <property type="entry name" value="S-adenosyl-L-methionine-dependent methyltransferases"/>
    <property type="match status" value="1"/>
</dbReference>
<dbReference type="Gene3D" id="3.40.50.150">
    <property type="entry name" value="Vaccinia Virus protein VP39"/>
    <property type="match status" value="1"/>
</dbReference>
<accession>A0A0H3G4G6</accession>
<evidence type="ECO:0000256" key="4">
    <source>
        <dbReference type="PROSITE-ProRule" id="PRU01024"/>
    </source>
</evidence>
<dbReference type="AlphaFoldDB" id="A0A0H3G4G6"/>
<gene>
    <name evidence="6" type="ordered locus">Zmob_0151</name>
</gene>
<dbReference type="PANTHER" id="PTHR11061">
    <property type="entry name" value="RNA M5U METHYLTRANSFERASE"/>
    <property type="match status" value="1"/>
</dbReference>
<keyword evidence="1 4" id="KW-0489">Methyltransferase</keyword>
<feature type="active site" evidence="5">
    <location>
        <position position="354"/>
    </location>
</feature>
<comment type="similarity">
    <text evidence="4">Belongs to the class I-like SAM-binding methyltransferase superfamily. RNA M5U methyltransferase family.</text>
</comment>
<name>A0A0H3G4G6_ZYMMA</name>
<keyword evidence="3 4" id="KW-0949">S-adenosyl-L-methionine</keyword>
<dbReference type="InterPro" id="IPR029063">
    <property type="entry name" value="SAM-dependent_MTases_sf"/>
</dbReference>
<evidence type="ECO:0000256" key="2">
    <source>
        <dbReference type="ARBA" id="ARBA00022679"/>
    </source>
</evidence>
<dbReference type="GO" id="GO:0006396">
    <property type="term" value="P:RNA processing"/>
    <property type="evidence" value="ECO:0007669"/>
    <property type="project" value="InterPro"/>
</dbReference>
<organism evidence="6 7">
    <name type="scientific">Zymomonas mobilis subsp. mobilis (strain ATCC 10988 / DSM 424 / LMG 404 / NCIMB 8938 / NRRL B-806 / ZM1)</name>
    <dbReference type="NCBI Taxonomy" id="555217"/>
    <lineage>
        <taxon>Bacteria</taxon>
        <taxon>Pseudomonadati</taxon>
        <taxon>Pseudomonadota</taxon>
        <taxon>Alphaproteobacteria</taxon>
        <taxon>Sphingomonadales</taxon>
        <taxon>Zymomonadaceae</taxon>
        <taxon>Zymomonas</taxon>
    </lineage>
</organism>
<dbReference type="RefSeq" id="WP_014500356.1">
    <property type="nucleotide sequence ID" value="NC_017262.1"/>
</dbReference>
<dbReference type="PROSITE" id="PS51687">
    <property type="entry name" value="SAM_MT_RNA_M5U"/>
    <property type="match status" value="1"/>
</dbReference>
<evidence type="ECO:0000313" key="7">
    <source>
        <dbReference type="Proteomes" id="UP000001494"/>
    </source>
</evidence>
<evidence type="ECO:0000256" key="5">
    <source>
        <dbReference type="PROSITE-ProRule" id="PRU10015"/>
    </source>
</evidence>
<dbReference type="eggNOG" id="COG2265">
    <property type="taxonomic scope" value="Bacteria"/>
</dbReference>
<keyword evidence="2 4" id="KW-0808">Transferase</keyword>
<dbReference type="PROSITE" id="PS01230">
    <property type="entry name" value="TRMA_1"/>
    <property type="match status" value="1"/>
</dbReference>
<evidence type="ECO:0000313" key="6">
    <source>
        <dbReference type="EMBL" id="AEH62004.1"/>
    </source>
</evidence>
<reference evidence="6 7" key="1">
    <citation type="journal article" date="2011" name="J. Bacteriol.">
        <title>Genome sequence of the ethanol-producing Zymomonas mobilis subsp. mobilis lectotype strain ATCC 10988.</title>
        <authorList>
            <person name="Pappas K.M."/>
            <person name="Kouvelis V.N."/>
            <person name="Saunders E."/>
            <person name="Brettin T.S."/>
            <person name="Bruce D."/>
            <person name="Detter C."/>
            <person name="Balakireva M."/>
            <person name="Han C.S."/>
            <person name="Savvakis G."/>
            <person name="Kyrpides N.C."/>
            <person name="Typas M.A."/>
        </authorList>
    </citation>
    <scope>NUCLEOTIDE SEQUENCE [LARGE SCALE GENOMIC DNA]</scope>
    <source>
        <strain evidence="7">ATCC 10988 / DSM 424 / CCUG 17860 / LMG 404 / NCIMB 8938 / NRRL B-806 / ZM1</strain>
    </source>
</reference>
<dbReference type="Proteomes" id="UP000001494">
    <property type="component" value="Chromosome"/>
</dbReference>
<feature type="binding site" evidence="4">
    <location>
        <position position="235"/>
    </location>
    <ligand>
        <name>S-adenosyl-L-methionine</name>
        <dbReference type="ChEBI" id="CHEBI:59789"/>
    </ligand>
</feature>
<evidence type="ECO:0000256" key="3">
    <source>
        <dbReference type="ARBA" id="ARBA00022691"/>
    </source>
</evidence>
<feature type="binding site" evidence="4">
    <location>
        <position position="282"/>
    </location>
    <ligand>
        <name>S-adenosyl-L-methionine</name>
        <dbReference type="ChEBI" id="CHEBI:59789"/>
    </ligand>
</feature>
<dbReference type="Pfam" id="PF05958">
    <property type="entry name" value="tRNA_U5-meth_tr"/>
    <property type="match status" value="1"/>
</dbReference>
<dbReference type="Gene3D" id="2.40.50.1070">
    <property type="match status" value="1"/>
</dbReference>
<dbReference type="PANTHER" id="PTHR11061:SF49">
    <property type="entry name" value="23S RRNA (URACIL(1939)-C(5))-METHYLTRANSFERASE RLMD"/>
    <property type="match status" value="1"/>
</dbReference>
<evidence type="ECO:0000256" key="1">
    <source>
        <dbReference type="ARBA" id="ARBA00022603"/>
    </source>
</evidence>
<sequence length="397" mass="43997">MKKIIRLASKGDGVTEDGQFVPNSVPDDYISDDGKLEFGAHHIEPVCRHFSVCGGCRLQYADEEVYKNFLTDRIAEAFHQQALSAPVLKTAHLSPPYSRRRVALRAFKAGKKLTLGYNKTSSHQLVDIVECPLLDKNLFKAAMDLRSFLQKWLAPRSLAQIEMTLADQGIDCLLVMPFPETLEATEAITAFAAEKGFARLSIDQGYGVETRWESERVTVTLGAVPVALPAHAFLQATKDGEQTLVHMVKEAVGDARFVADLFSGLGTFALSFEKDKRVYAAEGMRDAVLALKQAAALAGKAVFVEHRDLFRRPLQKDELVRFECIILDPPRAGAKEQIANLAILPNGRIVYVSCNPATFARDAKTLLEAGWVLHWVKPVGQFPWSLHVEMVGLFTKM</sequence>
<dbReference type="OrthoDB" id="9804590at2"/>
<dbReference type="InterPro" id="IPR030390">
    <property type="entry name" value="MeTrfase_TrmA_AS"/>
</dbReference>
<feature type="binding site" evidence="4">
    <location>
        <position position="328"/>
    </location>
    <ligand>
        <name>S-adenosyl-L-methionine</name>
        <dbReference type="ChEBI" id="CHEBI:59789"/>
    </ligand>
</feature>
<dbReference type="GO" id="GO:0008173">
    <property type="term" value="F:RNA methyltransferase activity"/>
    <property type="evidence" value="ECO:0007669"/>
    <property type="project" value="InterPro"/>
</dbReference>
<dbReference type="GO" id="GO:0032259">
    <property type="term" value="P:methylation"/>
    <property type="evidence" value="ECO:0007669"/>
    <property type="project" value="UniProtKB-KW"/>
</dbReference>
<dbReference type="InterPro" id="IPR010280">
    <property type="entry name" value="U5_MeTrfase_fam"/>
</dbReference>
<dbReference type="HOGENOM" id="CLU_014689_8_0_5"/>
<dbReference type="KEGG" id="zmm:Zmob_0151"/>
<dbReference type="EMBL" id="CP002850">
    <property type="protein sequence ID" value="AEH62004.1"/>
    <property type="molecule type" value="Genomic_DNA"/>
</dbReference>
<feature type="binding site" evidence="4">
    <location>
        <position position="262"/>
    </location>
    <ligand>
        <name>S-adenosyl-L-methionine</name>
        <dbReference type="ChEBI" id="CHEBI:59789"/>
    </ligand>
</feature>